<evidence type="ECO:0000313" key="2">
    <source>
        <dbReference type="Proteomes" id="UP000195402"/>
    </source>
</evidence>
<evidence type="ECO:0000313" key="1">
    <source>
        <dbReference type="EMBL" id="OVA06560.1"/>
    </source>
</evidence>
<dbReference type="InParanoid" id="A0A200Q7U1"/>
<comment type="caution">
    <text evidence="1">The sequence shown here is derived from an EMBL/GenBank/DDBJ whole genome shotgun (WGS) entry which is preliminary data.</text>
</comment>
<dbReference type="AlphaFoldDB" id="A0A200Q7U1"/>
<reference evidence="1 2" key="1">
    <citation type="journal article" date="2017" name="Mol. Plant">
        <title>The Genome of Medicinal Plant Macleaya cordata Provides New Insights into Benzylisoquinoline Alkaloids Metabolism.</title>
        <authorList>
            <person name="Liu X."/>
            <person name="Liu Y."/>
            <person name="Huang P."/>
            <person name="Ma Y."/>
            <person name="Qing Z."/>
            <person name="Tang Q."/>
            <person name="Cao H."/>
            <person name="Cheng P."/>
            <person name="Zheng Y."/>
            <person name="Yuan Z."/>
            <person name="Zhou Y."/>
            <person name="Liu J."/>
            <person name="Tang Z."/>
            <person name="Zhuo Y."/>
            <person name="Zhang Y."/>
            <person name="Yu L."/>
            <person name="Huang J."/>
            <person name="Yang P."/>
            <person name="Peng Q."/>
            <person name="Zhang J."/>
            <person name="Jiang W."/>
            <person name="Zhang Z."/>
            <person name="Lin K."/>
            <person name="Ro D.K."/>
            <person name="Chen X."/>
            <person name="Xiong X."/>
            <person name="Shang Y."/>
            <person name="Huang S."/>
            <person name="Zeng J."/>
        </authorList>
    </citation>
    <scope>NUCLEOTIDE SEQUENCE [LARGE SCALE GENOMIC DNA]</scope>
    <source>
        <strain evidence="2">cv. BLH2017</strain>
        <tissue evidence="1">Root</tissue>
    </source>
</reference>
<accession>A0A200Q7U1</accession>
<name>A0A200Q7U1_MACCD</name>
<organism evidence="1 2">
    <name type="scientific">Macleaya cordata</name>
    <name type="common">Five-seeded plume-poppy</name>
    <name type="synonym">Bocconia cordata</name>
    <dbReference type="NCBI Taxonomy" id="56857"/>
    <lineage>
        <taxon>Eukaryota</taxon>
        <taxon>Viridiplantae</taxon>
        <taxon>Streptophyta</taxon>
        <taxon>Embryophyta</taxon>
        <taxon>Tracheophyta</taxon>
        <taxon>Spermatophyta</taxon>
        <taxon>Magnoliopsida</taxon>
        <taxon>Ranunculales</taxon>
        <taxon>Papaveraceae</taxon>
        <taxon>Papaveroideae</taxon>
        <taxon>Macleaya</taxon>
    </lineage>
</organism>
<gene>
    <name evidence="1" type="ORF">BVC80_805g5</name>
</gene>
<dbReference type="Proteomes" id="UP000195402">
    <property type="component" value="Unassembled WGS sequence"/>
</dbReference>
<proteinExistence type="predicted"/>
<sequence>MLHTLRLSLYHVSLGRSLLGSLGNSSGLLRTSNEMMGGITCNSFLSQVSYSARKKTFAIGCSLAEPINIRTQGREEDYLASAVHNGYPGS</sequence>
<dbReference type="EMBL" id="MVGT01002784">
    <property type="protein sequence ID" value="OVA06560.1"/>
    <property type="molecule type" value="Genomic_DNA"/>
</dbReference>
<keyword evidence="2" id="KW-1185">Reference proteome</keyword>
<protein>
    <submittedName>
        <fullName evidence="1">Uncharacterized protein</fullName>
    </submittedName>
</protein>